<dbReference type="InterPro" id="IPR036390">
    <property type="entry name" value="WH_DNA-bd_sf"/>
</dbReference>
<dbReference type="CDD" id="cd08471">
    <property type="entry name" value="PBP2_CrgA_like_2"/>
    <property type="match status" value="1"/>
</dbReference>
<dbReference type="PRINTS" id="PR00039">
    <property type="entry name" value="HTHLYSR"/>
</dbReference>
<dbReference type="PANTHER" id="PTHR30537">
    <property type="entry name" value="HTH-TYPE TRANSCRIPTIONAL REGULATOR"/>
    <property type="match status" value="1"/>
</dbReference>
<evidence type="ECO:0000313" key="6">
    <source>
        <dbReference type="EMBL" id="OZI51902.1"/>
    </source>
</evidence>
<dbReference type="InterPro" id="IPR036388">
    <property type="entry name" value="WH-like_DNA-bd_sf"/>
</dbReference>
<dbReference type="Proteomes" id="UP000216913">
    <property type="component" value="Unassembled WGS sequence"/>
</dbReference>
<reference evidence="6 7" key="1">
    <citation type="submission" date="2017-05" db="EMBL/GenBank/DDBJ databases">
        <title>Complete and WGS of Bordetella genogroups.</title>
        <authorList>
            <person name="Spilker T."/>
            <person name="LiPuma J."/>
        </authorList>
    </citation>
    <scope>NUCLEOTIDE SEQUENCE [LARGE SCALE GENOMIC DNA]</scope>
    <source>
        <strain evidence="6 7">AU10456</strain>
    </source>
</reference>
<dbReference type="FunFam" id="1.10.10.10:FF:000001">
    <property type="entry name" value="LysR family transcriptional regulator"/>
    <property type="match status" value="1"/>
</dbReference>
<dbReference type="AlphaFoldDB" id="A0A261TRV8"/>
<keyword evidence="3" id="KW-0238">DNA-binding</keyword>
<feature type="domain" description="HTH lysR-type" evidence="5">
    <location>
        <begin position="1"/>
        <end position="59"/>
    </location>
</feature>
<dbReference type="Gene3D" id="3.40.190.290">
    <property type="match status" value="1"/>
</dbReference>
<evidence type="ECO:0000256" key="1">
    <source>
        <dbReference type="ARBA" id="ARBA00009437"/>
    </source>
</evidence>
<proteinExistence type="inferred from homology"/>
<gene>
    <name evidence="6" type="ORF">CAL25_10315</name>
</gene>
<dbReference type="Gene3D" id="1.10.10.10">
    <property type="entry name" value="Winged helix-like DNA-binding domain superfamily/Winged helix DNA-binding domain"/>
    <property type="match status" value="1"/>
</dbReference>
<dbReference type="EMBL" id="NEVP01000006">
    <property type="protein sequence ID" value="OZI51902.1"/>
    <property type="molecule type" value="Genomic_DNA"/>
</dbReference>
<evidence type="ECO:0000259" key="5">
    <source>
        <dbReference type="PROSITE" id="PS50931"/>
    </source>
</evidence>
<dbReference type="PANTHER" id="PTHR30537:SF5">
    <property type="entry name" value="HTH-TYPE TRANSCRIPTIONAL ACTIVATOR TTDR-RELATED"/>
    <property type="match status" value="1"/>
</dbReference>
<dbReference type="InterPro" id="IPR058163">
    <property type="entry name" value="LysR-type_TF_proteobact-type"/>
</dbReference>
<dbReference type="GO" id="GO:0006351">
    <property type="term" value="P:DNA-templated transcription"/>
    <property type="evidence" value="ECO:0007669"/>
    <property type="project" value="TreeGrafter"/>
</dbReference>
<evidence type="ECO:0000256" key="4">
    <source>
        <dbReference type="ARBA" id="ARBA00023163"/>
    </source>
</evidence>
<keyword evidence="4" id="KW-0804">Transcription</keyword>
<keyword evidence="2" id="KW-0805">Transcription regulation</keyword>
<dbReference type="InterPro" id="IPR005119">
    <property type="entry name" value="LysR_subst-bd"/>
</dbReference>
<dbReference type="GO" id="GO:0043565">
    <property type="term" value="F:sequence-specific DNA binding"/>
    <property type="evidence" value="ECO:0007669"/>
    <property type="project" value="TreeGrafter"/>
</dbReference>
<evidence type="ECO:0000313" key="7">
    <source>
        <dbReference type="Proteomes" id="UP000216913"/>
    </source>
</evidence>
<dbReference type="GO" id="GO:0003700">
    <property type="term" value="F:DNA-binding transcription factor activity"/>
    <property type="evidence" value="ECO:0007669"/>
    <property type="project" value="InterPro"/>
</dbReference>
<dbReference type="SUPFAM" id="SSF53850">
    <property type="entry name" value="Periplasmic binding protein-like II"/>
    <property type="match status" value="1"/>
</dbReference>
<dbReference type="Pfam" id="PF00126">
    <property type="entry name" value="HTH_1"/>
    <property type="match status" value="1"/>
</dbReference>
<evidence type="ECO:0000256" key="3">
    <source>
        <dbReference type="ARBA" id="ARBA00023125"/>
    </source>
</evidence>
<dbReference type="OrthoDB" id="9786526at2"/>
<dbReference type="InterPro" id="IPR000847">
    <property type="entry name" value="LysR_HTH_N"/>
</dbReference>
<keyword evidence="7" id="KW-1185">Reference proteome</keyword>
<name>A0A261TRV8_9BORD</name>
<comment type="similarity">
    <text evidence="1">Belongs to the LysR transcriptional regulatory family.</text>
</comment>
<protein>
    <submittedName>
        <fullName evidence="6">LysR family transcriptional regulator</fullName>
    </submittedName>
</protein>
<evidence type="ECO:0000256" key="2">
    <source>
        <dbReference type="ARBA" id="ARBA00023015"/>
    </source>
</evidence>
<dbReference type="PROSITE" id="PS50931">
    <property type="entry name" value="HTH_LYSR"/>
    <property type="match status" value="1"/>
</dbReference>
<sequence>MDRWQAMRIFVKVAETESFAAAARQLHMSAPAVTRAIAALEDLIGARLFVRTTRSVKLTEPGRRYVDDCKRILADIDEAEAAAAGSYAAPSGTLSLTAPVMFGHMYVLPLLHDFLKMHPTVNGRVLFVDRPVNLIEEGIDVAIRIGRLQDSGFSAMPVGTVRRVVCGSPAYFRERGVPLTPADLRQHRVTSSTGAWVSPEWRFANEQRVTIQSWLQSNTNDAAIATAIAGLALTRVLHYQIEPALAEGKLEIVLAEHEEPALPIHVLYTEGRQAPAKVRAFVDMAVERLRARGAAGA</sequence>
<dbReference type="Pfam" id="PF03466">
    <property type="entry name" value="LysR_substrate"/>
    <property type="match status" value="1"/>
</dbReference>
<accession>A0A261TRV8</accession>
<organism evidence="6 7">
    <name type="scientific">Bordetella genomosp. 5</name>
    <dbReference type="NCBI Taxonomy" id="1395608"/>
    <lineage>
        <taxon>Bacteria</taxon>
        <taxon>Pseudomonadati</taxon>
        <taxon>Pseudomonadota</taxon>
        <taxon>Betaproteobacteria</taxon>
        <taxon>Burkholderiales</taxon>
        <taxon>Alcaligenaceae</taxon>
        <taxon>Bordetella</taxon>
    </lineage>
</organism>
<dbReference type="SUPFAM" id="SSF46785">
    <property type="entry name" value="Winged helix' DNA-binding domain"/>
    <property type="match status" value="1"/>
</dbReference>
<comment type="caution">
    <text evidence="6">The sequence shown here is derived from an EMBL/GenBank/DDBJ whole genome shotgun (WGS) entry which is preliminary data.</text>
</comment>